<keyword evidence="4" id="KW-0808">Transferase</keyword>
<name>A0A9D2LZF9_9FIRM</name>
<evidence type="ECO:0000259" key="1">
    <source>
        <dbReference type="Pfam" id="PF00534"/>
    </source>
</evidence>
<feature type="domain" description="Glycosyltransferase subfamily 4-like N-terminal" evidence="3">
    <location>
        <begin position="13"/>
        <end position="167"/>
    </location>
</feature>
<dbReference type="InterPro" id="IPR001296">
    <property type="entry name" value="Glyco_trans_1"/>
</dbReference>
<evidence type="ECO:0000313" key="4">
    <source>
        <dbReference type="EMBL" id="HJB38049.1"/>
    </source>
</evidence>
<protein>
    <submittedName>
        <fullName evidence="4">Polysaccharide pyruvyl transferase CsaB</fullName>
    </submittedName>
</protein>
<sequence length="743" mass="82642">MRVIHLIGGGDTGGAKTHVLNLLKELNQYIDAQLFCFRKGDFSEDAAKMGIPIEVIESGNPVVGLRELKRRLAGQKVDIIHCHGARGNLMGNLVKKHLGAPVVTTVHSDYRLDYLGRPVARLSYGTTNMVALRRVNFYIGVSDPMTDILIERDFPADRIYTIYNGIDFKTPIQTVPKEEFLKSVGMEWEPGDVIAGIAVRLSPVKDVPTLLRAMKIACAQNPRLKLLIGGDGEDRQKLEAMAKELGLSGKVCFAGWLNDVNSFYNAIDINLLTSISETFPYSLTEGTRMHRATIASRVGGVPVLIDDGVNGLIFEPGDEKQLAQHLLTLAGDEELRRTFGERIYEKASREFSIDRMVEHQLEIYESILKRDARQKAKKRDGTIICGAYGHGNAGDDAILKSIIQSVQELDGTMPITVLAKNTQSIKKRYRVNSIYTFNLPKMFSAMRKSVLYINGGGTLIQNATSWRSLWYYLFTLRLAKFLGNKVDMYGCGIGPVTGKKNIRLVKKVLEHSVDTITLREPDSMEELESFGVQRPEILLCSDPALVLAAPSELDVDAYLTKHGLDPQGKYICLMLRTWYGFDSKTQALAACADWAYRELGLTPVFLSLNIFHDTVAAQRVAQHMKAPYHILDDWAEPELLVGLLGKMDVVVSMRLHGLIFSSLSGAPLVGVSYDPKIESFLRYLGSGSCIGLGDVTEDALRRLIQEAVDSLPRREELRAKAQRLKDVERGNIQAVARLLEQTK</sequence>
<dbReference type="InterPro" id="IPR028098">
    <property type="entry name" value="Glyco_trans_4-like_N"/>
</dbReference>
<accession>A0A9D2LZF9</accession>
<feature type="domain" description="Glycosyl transferase family 1" evidence="1">
    <location>
        <begin position="194"/>
        <end position="345"/>
    </location>
</feature>
<evidence type="ECO:0000313" key="5">
    <source>
        <dbReference type="Proteomes" id="UP000824214"/>
    </source>
</evidence>
<dbReference type="PANTHER" id="PTHR36836:SF1">
    <property type="entry name" value="COLANIC ACID BIOSYNTHESIS PROTEIN WCAK"/>
    <property type="match status" value="1"/>
</dbReference>
<evidence type="ECO:0000259" key="3">
    <source>
        <dbReference type="Pfam" id="PF13439"/>
    </source>
</evidence>
<dbReference type="PANTHER" id="PTHR36836">
    <property type="entry name" value="COLANIC ACID BIOSYNTHESIS PROTEIN WCAK"/>
    <property type="match status" value="1"/>
</dbReference>
<dbReference type="InterPro" id="IPR007345">
    <property type="entry name" value="Polysacch_pyruvyl_Trfase"/>
</dbReference>
<proteinExistence type="predicted"/>
<dbReference type="NCBIfam" id="TIGR03609">
    <property type="entry name" value="S_layer_CsaB"/>
    <property type="match status" value="1"/>
</dbReference>
<reference evidence="4" key="1">
    <citation type="journal article" date="2021" name="PeerJ">
        <title>Extensive microbial diversity within the chicken gut microbiome revealed by metagenomics and culture.</title>
        <authorList>
            <person name="Gilroy R."/>
            <person name="Ravi A."/>
            <person name="Getino M."/>
            <person name="Pursley I."/>
            <person name="Horton D.L."/>
            <person name="Alikhan N.F."/>
            <person name="Baker D."/>
            <person name="Gharbi K."/>
            <person name="Hall N."/>
            <person name="Watson M."/>
            <person name="Adriaenssens E.M."/>
            <person name="Foster-Nyarko E."/>
            <person name="Jarju S."/>
            <person name="Secka A."/>
            <person name="Antonio M."/>
            <person name="Oren A."/>
            <person name="Chaudhuri R.R."/>
            <person name="La Ragione R."/>
            <person name="Hildebrand F."/>
            <person name="Pallen M.J."/>
        </authorList>
    </citation>
    <scope>NUCLEOTIDE SEQUENCE</scope>
    <source>
        <strain evidence="4">ChiBcolR8-3208</strain>
    </source>
</reference>
<dbReference type="SUPFAM" id="SSF53756">
    <property type="entry name" value="UDP-Glycosyltransferase/glycogen phosphorylase"/>
    <property type="match status" value="1"/>
</dbReference>
<dbReference type="Pfam" id="PF13439">
    <property type="entry name" value="Glyco_transf_4"/>
    <property type="match status" value="1"/>
</dbReference>
<dbReference type="Pfam" id="PF00534">
    <property type="entry name" value="Glycos_transf_1"/>
    <property type="match status" value="1"/>
</dbReference>
<evidence type="ECO:0000259" key="2">
    <source>
        <dbReference type="Pfam" id="PF04230"/>
    </source>
</evidence>
<dbReference type="GO" id="GO:0016757">
    <property type="term" value="F:glycosyltransferase activity"/>
    <property type="evidence" value="ECO:0007669"/>
    <property type="project" value="InterPro"/>
</dbReference>
<gene>
    <name evidence="4" type="primary">csaB</name>
    <name evidence="4" type="ORF">H9942_08290</name>
</gene>
<dbReference type="CDD" id="cd03801">
    <property type="entry name" value="GT4_PimA-like"/>
    <property type="match status" value="1"/>
</dbReference>
<feature type="domain" description="Polysaccharide pyruvyl transferase" evidence="2">
    <location>
        <begin position="392"/>
        <end position="675"/>
    </location>
</feature>
<organism evidence="4 5">
    <name type="scientific">Candidatus Acutalibacter ornithocaccae</name>
    <dbReference type="NCBI Taxonomy" id="2838416"/>
    <lineage>
        <taxon>Bacteria</taxon>
        <taxon>Bacillati</taxon>
        <taxon>Bacillota</taxon>
        <taxon>Clostridia</taxon>
        <taxon>Eubacteriales</taxon>
        <taxon>Acutalibacteraceae</taxon>
        <taxon>Acutalibacter</taxon>
    </lineage>
</organism>
<dbReference type="Pfam" id="PF04230">
    <property type="entry name" value="PS_pyruv_trans"/>
    <property type="match status" value="1"/>
</dbReference>
<comment type="caution">
    <text evidence="4">The sequence shown here is derived from an EMBL/GenBank/DDBJ whole genome shotgun (WGS) entry which is preliminary data.</text>
</comment>
<reference evidence="4" key="2">
    <citation type="submission" date="2021-04" db="EMBL/GenBank/DDBJ databases">
        <authorList>
            <person name="Gilroy R."/>
        </authorList>
    </citation>
    <scope>NUCLEOTIDE SEQUENCE</scope>
    <source>
        <strain evidence="4">ChiBcolR8-3208</strain>
    </source>
</reference>
<dbReference type="EMBL" id="DWXZ01000176">
    <property type="protein sequence ID" value="HJB38049.1"/>
    <property type="molecule type" value="Genomic_DNA"/>
</dbReference>
<dbReference type="Proteomes" id="UP000824214">
    <property type="component" value="Unassembled WGS sequence"/>
</dbReference>
<dbReference type="Gene3D" id="3.40.50.2000">
    <property type="entry name" value="Glycogen Phosphorylase B"/>
    <property type="match status" value="2"/>
</dbReference>
<dbReference type="AlphaFoldDB" id="A0A9D2LZF9"/>
<dbReference type="InterPro" id="IPR019896">
    <property type="entry name" value="Polysacch_pyruvyl_Trfase_CsaB"/>
</dbReference>